<keyword evidence="2" id="KW-1185">Reference proteome</keyword>
<dbReference type="Proteomes" id="UP000190648">
    <property type="component" value="Unassembled WGS sequence"/>
</dbReference>
<protein>
    <submittedName>
        <fullName evidence="1">Uncharacterized protein</fullName>
    </submittedName>
</protein>
<reference evidence="1 2" key="1">
    <citation type="submission" date="2016-02" db="EMBL/GenBank/DDBJ databases">
        <title>Band-tailed pigeon sequencing and assembly.</title>
        <authorList>
            <person name="Soares A.E."/>
            <person name="Novak B.J."/>
            <person name="Rice E.S."/>
            <person name="O'Connell B."/>
            <person name="Chang D."/>
            <person name="Weber S."/>
            <person name="Shapiro B."/>
        </authorList>
    </citation>
    <scope>NUCLEOTIDE SEQUENCE [LARGE SCALE GENOMIC DNA]</scope>
    <source>
        <strain evidence="1">BTP2013</strain>
        <tissue evidence="1">Blood</tissue>
    </source>
</reference>
<name>A0A1V4J7M7_PATFA</name>
<sequence length="77" mass="8313">MRRGSPGLGTGGCRVCWASPPGTFSCRGGSCSHGVWGMQRFSTRSGSSTQEYHLFPAQRTEVQIAEPSCRVNHDSSH</sequence>
<evidence type="ECO:0000313" key="2">
    <source>
        <dbReference type="Proteomes" id="UP000190648"/>
    </source>
</evidence>
<evidence type="ECO:0000313" key="1">
    <source>
        <dbReference type="EMBL" id="OPJ67807.1"/>
    </source>
</evidence>
<proteinExistence type="predicted"/>
<dbReference type="EMBL" id="LSYS01008925">
    <property type="protein sequence ID" value="OPJ67807.1"/>
    <property type="molecule type" value="Genomic_DNA"/>
</dbReference>
<dbReference type="PROSITE" id="PS51257">
    <property type="entry name" value="PROKAR_LIPOPROTEIN"/>
    <property type="match status" value="1"/>
</dbReference>
<dbReference type="AlphaFoldDB" id="A0A1V4J7M7"/>
<gene>
    <name evidence="1" type="ORF">AV530_002031</name>
</gene>
<accession>A0A1V4J7M7</accession>
<comment type="caution">
    <text evidence="1">The sequence shown here is derived from an EMBL/GenBank/DDBJ whole genome shotgun (WGS) entry which is preliminary data.</text>
</comment>
<organism evidence="1 2">
    <name type="scientific">Patagioenas fasciata monilis</name>
    <dbReference type="NCBI Taxonomy" id="372326"/>
    <lineage>
        <taxon>Eukaryota</taxon>
        <taxon>Metazoa</taxon>
        <taxon>Chordata</taxon>
        <taxon>Craniata</taxon>
        <taxon>Vertebrata</taxon>
        <taxon>Euteleostomi</taxon>
        <taxon>Archelosauria</taxon>
        <taxon>Archosauria</taxon>
        <taxon>Dinosauria</taxon>
        <taxon>Saurischia</taxon>
        <taxon>Theropoda</taxon>
        <taxon>Coelurosauria</taxon>
        <taxon>Aves</taxon>
        <taxon>Neognathae</taxon>
        <taxon>Neoaves</taxon>
        <taxon>Columbimorphae</taxon>
        <taxon>Columbiformes</taxon>
        <taxon>Columbidae</taxon>
        <taxon>Patagioenas</taxon>
    </lineage>
</organism>